<dbReference type="Pfam" id="PF03226">
    <property type="entry name" value="Yippee-Mis18"/>
    <property type="match status" value="1"/>
</dbReference>
<dbReference type="PROSITE" id="PS51792">
    <property type="entry name" value="YIPPEE"/>
    <property type="match status" value="1"/>
</dbReference>
<sequence>MAVRLNRGQQTTRSSGSISSPRDANNSSSSSASTSKKGTNTMRFVQKYLDECRSFYSCIYCRTHLANHDELISRSFQGNRSRAYLFNSVINVSCGPSVQRELNTGSHSVADIFCTNCGTTIGWKYEKAFVDSQKYKEGKFIIELAHVVRENRHLELDKRDIFLGLASAPSKQSSSLSQACTTTIGTTNNNNHHHGGSLSPVSSGGQWSPGSSSSSSSSSSSNDDATSRLTGRYATGQDSRDRPQMRCADDNHDDDDDDEIEDDEVLMFPFYDDLYGNRSSYSNLSTSRSYQKRLRRSLYLDAAPYDWKYSGCSSSSSVSPTATKAPPTASQQQPELSSNSPTYSSGSIEIPSGQAGQAQSDNCSRQHSQQLASTRRFFASTSSAAGEPSTSSSSSPIVTFPPQPTSSSTLSAGGRCDTENNSELALNRGTSSSSSSSSGNEADFNNHEHDADDHDDTQFKFELDKQPTSVAINESSASSSSSSHNQASTLVSQNCDQLNNSTQLATNFEHYPPSGSSNDDDESCSSVAHKNAKQLAIGKQLSNVSIDAKSSNEEEEGPNSCDKPTTVDVNSEVAPSVSQSIPRANSLSFDDEEFYDCNTDHDVSNLSLKSK</sequence>
<accession>A0A6G1S6B7</accession>
<feature type="region of interest" description="Disordered" evidence="4">
    <location>
        <begin position="470"/>
        <end position="491"/>
    </location>
</feature>
<feature type="compositionally biased region" description="Low complexity" evidence="4">
    <location>
        <begin position="176"/>
        <end position="190"/>
    </location>
</feature>
<gene>
    <name evidence="6" type="primary">Ypel1</name>
    <name evidence="6" type="ORF">g.8036</name>
</gene>
<feature type="compositionally biased region" description="Polar residues" evidence="4">
    <location>
        <begin position="334"/>
        <end position="347"/>
    </location>
</feature>
<reference evidence="6" key="1">
    <citation type="submission" date="2018-10" db="EMBL/GenBank/DDBJ databases">
        <title>Transcriptome assembly of Aceria tosichella (Wheat curl mite) Type 2.</title>
        <authorList>
            <person name="Scully E.D."/>
            <person name="Geib S.M."/>
            <person name="Palmer N.A."/>
            <person name="Gupta A.K."/>
            <person name="Sarath G."/>
            <person name="Tatineni S."/>
        </authorList>
    </citation>
    <scope>NUCLEOTIDE SEQUENCE</scope>
    <source>
        <strain evidence="6">LincolnNE</strain>
    </source>
</reference>
<keyword evidence="2" id="KW-0479">Metal-binding</keyword>
<dbReference type="AlphaFoldDB" id="A0A6G1S6B7"/>
<evidence type="ECO:0000256" key="3">
    <source>
        <dbReference type="ARBA" id="ARBA00022833"/>
    </source>
</evidence>
<keyword evidence="3" id="KW-0862">Zinc</keyword>
<name>A0A6G1S6B7_9ACAR</name>
<dbReference type="GO" id="GO:0046872">
    <property type="term" value="F:metal ion binding"/>
    <property type="evidence" value="ECO:0007669"/>
    <property type="project" value="UniProtKB-KW"/>
</dbReference>
<feature type="region of interest" description="Disordered" evidence="4">
    <location>
        <begin position="1"/>
        <end position="37"/>
    </location>
</feature>
<feature type="compositionally biased region" description="Basic and acidic residues" evidence="4">
    <location>
        <begin position="238"/>
        <end position="250"/>
    </location>
</feature>
<organism evidence="6">
    <name type="scientific">Aceria tosichella</name>
    <name type="common">wheat curl mite</name>
    <dbReference type="NCBI Taxonomy" id="561515"/>
    <lineage>
        <taxon>Eukaryota</taxon>
        <taxon>Metazoa</taxon>
        <taxon>Ecdysozoa</taxon>
        <taxon>Arthropoda</taxon>
        <taxon>Chelicerata</taxon>
        <taxon>Arachnida</taxon>
        <taxon>Acari</taxon>
        <taxon>Acariformes</taxon>
        <taxon>Trombidiformes</taxon>
        <taxon>Prostigmata</taxon>
        <taxon>Eupodina</taxon>
        <taxon>Eriophyoidea</taxon>
        <taxon>Eriophyidae</taxon>
        <taxon>Eriophyinae</taxon>
        <taxon>Aceriini</taxon>
        <taxon>Aceria</taxon>
    </lineage>
</organism>
<feature type="compositionally biased region" description="Low complexity" evidence="4">
    <location>
        <begin position="379"/>
        <end position="396"/>
    </location>
</feature>
<feature type="compositionally biased region" description="Basic and acidic residues" evidence="4">
    <location>
        <begin position="444"/>
        <end position="454"/>
    </location>
</feature>
<evidence type="ECO:0000256" key="1">
    <source>
        <dbReference type="ARBA" id="ARBA00005613"/>
    </source>
</evidence>
<feature type="compositionally biased region" description="Polar residues" evidence="4">
    <location>
        <begin position="419"/>
        <end position="430"/>
    </location>
</feature>
<dbReference type="InterPro" id="IPR039058">
    <property type="entry name" value="Yippee_fam"/>
</dbReference>
<protein>
    <submittedName>
        <fullName evidence="6">Protein yippee-like 1</fullName>
    </submittedName>
</protein>
<feature type="compositionally biased region" description="Low complexity" evidence="4">
    <location>
        <begin position="199"/>
        <end position="221"/>
    </location>
</feature>
<dbReference type="InterPro" id="IPR034751">
    <property type="entry name" value="Yippee"/>
</dbReference>
<dbReference type="EMBL" id="GGYP01000936">
    <property type="protein sequence ID" value="MDE45707.1"/>
    <property type="molecule type" value="Transcribed_RNA"/>
</dbReference>
<feature type="compositionally biased region" description="Polar residues" evidence="4">
    <location>
        <begin position="354"/>
        <end position="373"/>
    </location>
</feature>
<evidence type="ECO:0000259" key="5">
    <source>
        <dbReference type="PROSITE" id="PS51792"/>
    </source>
</evidence>
<feature type="region of interest" description="Disordered" evidence="4">
    <location>
        <begin position="316"/>
        <end position="454"/>
    </location>
</feature>
<evidence type="ECO:0000256" key="2">
    <source>
        <dbReference type="ARBA" id="ARBA00022723"/>
    </source>
</evidence>
<comment type="similarity">
    <text evidence="1">Belongs to the yippee family.</text>
</comment>
<feature type="compositionally biased region" description="Polar residues" evidence="4">
    <location>
        <begin position="7"/>
        <end position="16"/>
    </location>
</feature>
<dbReference type="InterPro" id="IPR004910">
    <property type="entry name" value="Yippee/Mis18/Cereblon"/>
</dbReference>
<feature type="domain" description="Yippee" evidence="5">
    <location>
        <begin position="54"/>
        <end position="151"/>
    </location>
</feature>
<feature type="compositionally biased region" description="Low complexity" evidence="4">
    <location>
        <begin position="17"/>
        <end position="35"/>
    </location>
</feature>
<evidence type="ECO:0000256" key="4">
    <source>
        <dbReference type="SAM" id="MobiDB-lite"/>
    </source>
</evidence>
<feature type="compositionally biased region" description="Low complexity" evidence="4">
    <location>
        <begin position="316"/>
        <end position="333"/>
    </location>
</feature>
<feature type="region of interest" description="Disordered" evidence="4">
    <location>
        <begin position="506"/>
        <end position="584"/>
    </location>
</feature>
<proteinExistence type="inferred from homology"/>
<evidence type="ECO:0000313" key="6">
    <source>
        <dbReference type="EMBL" id="MDE45707.1"/>
    </source>
</evidence>
<feature type="compositionally biased region" description="Polar residues" evidence="4">
    <location>
        <begin position="540"/>
        <end position="549"/>
    </location>
</feature>
<feature type="region of interest" description="Disordered" evidence="4">
    <location>
        <begin position="176"/>
        <end position="259"/>
    </location>
</feature>
<dbReference type="PANTHER" id="PTHR13848">
    <property type="entry name" value="PROTEIN YIPPEE-LIKE CG15309-RELATED"/>
    <property type="match status" value="1"/>
</dbReference>